<feature type="compositionally biased region" description="Acidic residues" evidence="1">
    <location>
        <begin position="570"/>
        <end position="579"/>
    </location>
</feature>
<dbReference type="RefSeq" id="XP_014557553.1">
    <property type="nucleotide sequence ID" value="XM_014702067.1"/>
</dbReference>
<dbReference type="GeneID" id="26260292"/>
<dbReference type="EMBL" id="KI968725">
    <property type="protein sequence ID" value="EUN27974.1"/>
    <property type="molecule type" value="Genomic_DNA"/>
</dbReference>
<protein>
    <submittedName>
        <fullName evidence="2">Uncharacterized protein</fullName>
    </submittedName>
</protein>
<feature type="compositionally biased region" description="Basic and acidic residues" evidence="1">
    <location>
        <begin position="678"/>
        <end position="701"/>
    </location>
</feature>
<proteinExistence type="predicted"/>
<feature type="region of interest" description="Disordered" evidence="1">
    <location>
        <begin position="1054"/>
        <end position="1138"/>
    </location>
</feature>
<name>W7ELX8_BIPV3</name>
<feature type="region of interest" description="Disordered" evidence="1">
    <location>
        <begin position="449"/>
        <end position="716"/>
    </location>
</feature>
<dbReference type="HOGENOM" id="CLU_281198_0_0_1"/>
<evidence type="ECO:0000313" key="3">
    <source>
        <dbReference type="Proteomes" id="UP000054337"/>
    </source>
</evidence>
<feature type="compositionally biased region" description="Polar residues" evidence="1">
    <location>
        <begin position="530"/>
        <end position="539"/>
    </location>
</feature>
<feature type="compositionally biased region" description="Polar residues" evidence="1">
    <location>
        <begin position="471"/>
        <end position="484"/>
    </location>
</feature>
<keyword evidence="3" id="KW-1185">Reference proteome</keyword>
<organism evidence="2 3">
    <name type="scientific">Bipolaris victoriae (strain FI3)</name>
    <name type="common">Victoria blight of oats agent</name>
    <name type="synonym">Cochliobolus victoriae</name>
    <dbReference type="NCBI Taxonomy" id="930091"/>
    <lineage>
        <taxon>Eukaryota</taxon>
        <taxon>Fungi</taxon>
        <taxon>Dikarya</taxon>
        <taxon>Ascomycota</taxon>
        <taxon>Pezizomycotina</taxon>
        <taxon>Dothideomycetes</taxon>
        <taxon>Pleosporomycetidae</taxon>
        <taxon>Pleosporales</taxon>
        <taxon>Pleosporineae</taxon>
        <taxon>Pleosporaceae</taxon>
        <taxon>Bipolaris</taxon>
    </lineage>
</organism>
<feature type="region of interest" description="Disordered" evidence="1">
    <location>
        <begin position="858"/>
        <end position="935"/>
    </location>
</feature>
<feature type="compositionally biased region" description="Polar residues" evidence="1">
    <location>
        <begin position="492"/>
        <end position="501"/>
    </location>
</feature>
<dbReference type="Proteomes" id="UP000054337">
    <property type="component" value="Unassembled WGS sequence"/>
</dbReference>
<feature type="region of interest" description="Disordered" evidence="1">
    <location>
        <begin position="282"/>
        <end position="383"/>
    </location>
</feature>
<sequence>MAVQLKAWLADTFEWQLVLGNHWLHERHEKKKLGVKPERDRAWEGLYHDNGSCLDIANYIHPEVDSPLHVLQTQPWTLTDGRCRVVAHLTPDCAQDFTIRYPAYSCLAPGSTIAVRRYTIRYTSYGPPRSRFHFLLHQIDWLGECCQTICDLHSRELPPVYCESAVVTAQKQVDDTRTREDRRCLSRSEAQVDDIMADTMDESHDVPDSTTSPVSQMPYTQAAFGTQIQHPIRMRADEPQVLGVTRLEPVMAGNTQRIEIRQGADDTMQERLLGLLGRVSNQAQRNTNASSQPRFVQGAFGRKKSADKAAESSLEPAIESSNQGAHGSTTESKDAQDPPALPKRRENSNKAASLSMSKDREPTKSAPAVGEKDAHIDSEENTATAPECSWMKGFIFDSETLKVSSLQQQCLAKDASWLKPQPGCPPFQDGNMPQSILQTLHRIADERASIQDDGNSNAESDIDPSPDSVPVGTNLSAESVPQTTQDDDDSSAEISSWSQSPEQPPKPANRHLDLPPDSSADSQMPGMESPSKTQSSPLNKRSRHPEVIDISDDKSTQPQSSPPVAQNPADSDDDMEMEESVPQALGDDIAENDSPSNSIPDVLSPKPNRSQSIVQVRETPYGKGKTAQLLQHAPTSKPISTQAQNSSGESKDTSSTSIIQSTYDMPDAASSVEIVPSRTDKAKTPLKQQARDPQEREEMHGRVAKHAINRSPRDVQMHDGALVTEATASMAGIEGNRRISEDLLVKEESTSIQNMTLESVKSPQKEPHSELPLNTPQPTSGSTKRKLQVSPAKSNRRHTKRRGIKIVGFGDNSPVTVDPVTMLHDEREEFLRRFRENRNSSTGFESRSETTRTIAAEHGADAMDLDNADRPYNGMRSISRSPRHQSLYADPSPVPVHRTGSTQSQRFYEEAQSREEVQISPANKYPTQSKQPRGASILSDQYSHVTVFDSFKAAYPEYKGDTKHFHNQCKQIYILDLEDKMVPKWQWDDFIIRNRTDYRDYAMDCLDRGENAEPYHRFYKDCIRDTLYRKGIVEGRMTLEKAFEEAGITLEDLDTLTSPPRKQLPTRKSLPSSFSQIRKPRQDHITSSHARPRQSLPSSSHAHPSASKHARPQAQTRLAREISPPNRPEASESTGDPYRDYIHGLQRMTSWTGSNKVNPNKSWPRNLDCRPSIEHAPKRKVDVLLWSDVLSKEK</sequence>
<feature type="compositionally biased region" description="Basic and acidic residues" evidence="1">
    <location>
        <begin position="544"/>
        <end position="555"/>
    </location>
</feature>
<reference evidence="2 3" key="1">
    <citation type="journal article" date="2013" name="PLoS Genet.">
        <title>Comparative genome structure, secondary metabolite, and effector coding capacity across Cochliobolus pathogens.</title>
        <authorList>
            <person name="Condon B.J."/>
            <person name="Leng Y."/>
            <person name="Wu D."/>
            <person name="Bushley K.E."/>
            <person name="Ohm R.A."/>
            <person name="Otillar R."/>
            <person name="Martin J."/>
            <person name="Schackwitz W."/>
            <person name="Grimwood J."/>
            <person name="MohdZainudin N."/>
            <person name="Xue C."/>
            <person name="Wang R."/>
            <person name="Manning V.A."/>
            <person name="Dhillon B."/>
            <person name="Tu Z.J."/>
            <person name="Steffenson B.J."/>
            <person name="Salamov A."/>
            <person name="Sun H."/>
            <person name="Lowry S."/>
            <person name="LaButti K."/>
            <person name="Han J."/>
            <person name="Copeland A."/>
            <person name="Lindquist E."/>
            <person name="Barry K."/>
            <person name="Schmutz J."/>
            <person name="Baker S.E."/>
            <person name="Ciuffetti L.M."/>
            <person name="Grigoriev I.V."/>
            <person name="Zhong S."/>
            <person name="Turgeon B.G."/>
        </authorList>
    </citation>
    <scope>NUCLEOTIDE SEQUENCE [LARGE SCALE GENOMIC DNA]</scope>
    <source>
        <strain evidence="2 3">FI3</strain>
    </source>
</reference>
<dbReference type="AlphaFoldDB" id="W7ELX8"/>
<evidence type="ECO:0000313" key="2">
    <source>
        <dbReference type="EMBL" id="EUN27974.1"/>
    </source>
</evidence>
<evidence type="ECO:0000256" key="1">
    <source>
        <dbReference type="SAM" id="MobiDB-lite"/>
    </source>
</evidence>
<gene>
    <name evidence="2" type="ORF">COCVIDRAFT_96837</name>
</gene>
<feature type="compositionally biased region" description="Low complexity" evidence="1">
    <location>
        <begin position="1095"/>
        <end position="1105"/>
    </location>
</feature>
<accession>W7ELX8</accession>
<feature type="compositionally biased region" description="Polar residues" evidence="1">
    <location>
        <begin position="282"/>
        <end position="294"/>
    </location>
</feature>
<feature type="compositionally biased region" description="Polar residues" evidence="1">
    <location>
        <begin position="772"/>
        <end position="782"/>
    </location>
</feature>
<feature type="compositionally biased region" description="Polar residues" evidence="1">
    <location>
        <begin position="319"/>
        <end position="330"/>
    </location>
</feature>
<feature type="compositionally biased region" description="Polar residues" evidence="1">
    <location>
        <begin position="633"/>
        <end position="645"/>
    </location>
</feature>
<dbReference type="OrthoDB" id="3538943at2759"/>
<feature type="region of interest" description="Disordered" evidence="1">
    <location>
        <begin position="759"/>
        <end position="801"/>
    </location>
</feature>
<feature type="compositionally biased region" description="Basic and acidic residues" evidence="1">
    <location>
        <begin position="907"/>
        <end position="917"/>
    </location>
</feature>